<dbReference type="CDD" id="cd18793">
    <property type="entry name" value="SF2_C_SNF"/>
    <property type="match status" value="1"/>
</dbReference>
<dbReference type="Gene3D" id="3.40.50.300">
    <property type="entry name" value="P-loop containing nucleotide triphosphate hydrolases"/>
    <property type="match status" value="1"/>
</dbReference>
<keyword evidence="2 5" id="KW-0067">ATP-binding</keyword>
<proteinExistence type="predicted"/>
<dbReference type="Pfam" id="PF00176">
    <property type="entry name" value="SNF2-rel_dom"/>
    <property type="match status" value="1"/>
</dbReference>
<dbReference type="InterPro" id="IPR049730">
    <property type="entry name" value="SNF2/RAD54-like_C"/>
</dbReference>
<keyword evidence="2 5" id="KW-0347">Helicase</keyword>
<evidence type="ECO:0000256" key="1">
    <source>
        <dbReference type="ARBA" id="ARBA00022801"/>
    </source>
</evidence>
<dbReference type="InterPro" id="IPR000330">
    <property type="entry name" value="SNF2_N"/>
</dbReference>
<keyword evidence="1" id="KW-0378">Hydrolase</keyword>
<name>A0ABT5UBP9_9GAMM</name>
<evidence type="ECO:0000313" key="6">
    <source>
        <dbReference type="Proteomes" id="UP001528823"/>
    </source>
</evidence>
<dbReference type="PANTHER" id="PTHR10799">
    <property type="entry name" value="SNF2/RAD54 HELICASE FAMILY"/>
    <property type="match status" value="1"/>
</dbReference>
<dbReference type="InterPro" id="IPR022138">
    <property type="entry name" value="DUF3670"/>
</dbReference>
<dbReference type="Pfam" id="PF00271">
    <property type="entry name" value="Helicase_C"/>
    <property type="match status" value="1"/>
</dbReference>
<accession>A0ABT5UBP9</accession>
<dbReference type="RefSeq" id="WP_274690137.1">
    <property type="nucleotide sequence ID" value="NZ_JAPMOU010000024.1"/>
</dbReference>
<feature type="domain" description="Helicase ATP-binding" evidence="3">
    <location>
        <begin position="428"/>
        <end position="593"/>
    </location>
</feature>
<dbReference type="PROSITE" id="PS51194">
    <property type="entry name" value="HELICASE_CTER"/>
    <property type="match status" value="1"/>
</dbReference>
<dbReference type="GO" id="GO:0004386">
    <property type="term" value="F:helicase activity"/>
    <property type="evidence" value="ECO:0007669"/>
    <property type="project" value="UniProtKB-KW"/>
</dbReference>
<organism evidence="5 6">
    <name type="scientific">Spartinivicinus poritis</name>
    <dbReference type="NCBI Taxonomy" id="2994640"/>
    <lineage>
        <taxon>Bacteria</taxon>
        <taxon>Pseudomonadati</taxon>
        <taxon>Pseudomonadota</taxon>
        <taxon>Gammaproteobacteria</taxon>
        <taxon>Oceanospirillales</taxon>
        <taxon>Zooshikellaceae</taxon>
        <taxon>Spartinivicinus</taxon>
    </lineage>
</organism>
<dbReference type="Gene3D" id="3.40.50.10810">
    <property type="entry name" value="Tandem AAA-ATPase domain"/>
    <property type="match status" value="1"/>
</dbReference>
<evidence type="ECO:0000259" key="3">
    <source>
        <dbReference type="PROSITE" id="PS51192"/>
    </source>
</evidence>
<dbReference type="InterPro" id="IPR027417">
    <property type="entry name" value="P-loop_NTPase"/>
</dbReference>
<dbReference type="InterPro" id="IPR001650">
    <property type="entry name" value="Helicase_C-like"/>
</dbReference>
<dbReference type="SMART" id="SM00487">
    <property type="entry name" value="DEXDc"/>
    <property type="match status" value="1"/>
</dbReference>
<reference evidence="5 6" key="1">
    <citation type="submission" date="2022-11" db="EMBL/GenBank/DDBJ databases">
        <title>Spartinivicinus poritis sp. nov., isolated from scleractinian coral Porites lutea.</title>
        <authorList>
            <person name="Zhang G."/>
            <person name="Cai L."/>
            <person name="Wei Q."/>
        </authorList>
    </citation>
    <scope>NUCLEOTIDE SEQUENCE [LARGE SCALE GENOMIC DNA]</scope>
    <source>
        <strain evidence="5 6">A2-2</strain>
    </source>
</reference>
<dbReference type="PROSITE" id="PS51192">
    <property type="entry name" value="HELICASE_ATP_BIND_1"/>
    <property type="match status" value="1"/>
</dbReference>
<gene>
    <name evidence="5" type="ORF">ORQ98_17800</name>
</gene>
<dbReference type="InterPro" id="IPR038718">
    <property type="entry name" value="SNF2-like_sf"/>
</dbReference>
<keyword evidence="6" id="KW-1185">Reference proteome</keyword>
<evidence type="ECO:0000259" key="4">
    <source>
        <dbReference type="PROSITE" id="PS51194"/>
    </source>
</evidence>
<dbReference type="InterPro" id="IPR014001">
    <property type="entry name" value="Helicase_ATP-bd"/>
</dbReference>
<protein>
    <submittedName>
        <fullName evidence="5">DEAD/DEAH box helicase</fullName>
    </submittedName>
</protein>
<keyword evidence="2 5" id="KW-0547">Nucleotide-binding</keyword>
<dbReference type="SMART" id="SM00490">
    <property type="entry name" value="HELICc"/>
    <property type="match status" value="1"/>
</dbReference>
<feature type="domain" description="Helicase C-terminal" evidence="4">
    <location>
        <begin position="717"/>
        <end position="887"/>
    </location>
</feature>
<dbReference type="SUPFAM" id="SSF52540">
    <property type="entry name" value="P-loop containing nucleoside triphosphate hydrolases"/>
    <property type="match status" value="2"/>
</dbReference>
<evidence type="ECO:0000313" key="5">
    <source>
        <dbReference type="EMBL" id="MDE1463809.1"/>
    </source>
</evidence>
<dbReference type="CDD" id="cd18012">
    <property type="entry name" value="DEXQc_arch_SWI2_SNF2"/>
    <property type="match status" value="1"/>
</dbReference>
<dbReference type="EMBL" id="JAPMOU010000024">
    <property type="protein sequence ID" value="MDE1463809.1"/>
    <property type="molecule type" value="Genomic_DNA"/>
</dbReference>
<evidence type="ECO:0000256" key="2">
    <source>
        <dbReference type="ARBA" id="ARBA00022806"/>
    </source>
</evidence>
<comment type="caution">
    <text evidence="5">The sequence shown here is derived from an EMBL/GenBank/DDBJ whole genome shotgun (WGS) entry which is preliminary data.</text>
</comment>
<sequence>MNNSLGLLPSGKIRYFSGDDTGKNGPALANITKHFVEKRTSEGLFALAALKSGSSLPPTFRFWYEFSCQYMSTRCHSPDSEALPPIEPLDTTTAEHFLQSSPPMIGAEYLSVEVLQQLWVELDNWLTYEVEQHYDCLATLLKTRAPHWHQVGRVCFHLAENKSDPDYPFAFMATYSPSYDQGKSRHLPLARALEEYAGSKNKARLIHLLSPIDLASKSSALVKDLVDSGDVYHPLAWSPQEAYQFLKEVPLFEESGIIIRLPDWWKKRPRPKVKATLSTGLNNTFNADAMLRFNVQVALGDNKLTQAEWDTLLAADDGLAFIKGQWVEVDKEKLEQAMAQMKALEKHDEEEGISFIEGMRLLSGASSDLSANKDEQDATEWAFIEADTKLSKILQQIRQPETLKSTLPKRALKATLRPYQETGVNWLWHLNQLGLGACLADDMGLGKTIQIISLLLILKKNKVNRPSLLVLPTSLMGNWKSELEKFAPSLKALFVHPSLTSKTQLDELSKAKQLSGVDLIITTYGMLLRQLWLQNIQWHMVVLDEAQAIKNPGTQQTKAAKKLQAHARIALTGTPVENRLADLWSLFDFICPGLLGTATRFKSFTKSLEKRVSEQYAPLRNLVQPYILRRLKTDKSIISDLPDKTEVYAYCGLSKAQASLYQKSVNELAASLRSADGMKRRGLVLSFILRFKQICNHPAQFISDGDYKAQKSGKFLRLAEICEEISSRQEKVLVFTQFREMCEPLANFLSDCFGQPGLVLHGAVSAKKRQEMVEQFQAEDGPPFFVLSIKAGGTGLTLTEASHVIHFDRWWNPAVENQATDRAFRIGQKNNVLVHKFVCQGTIEEKIDAIIAEKSALANDILEGGSEVMLTEMNDSELIELVSLDLERTQV</sequence>
<dbReference type="Pfam" id="PF12419">
    <property type="entry name" value="DUF3670"/>
    <property type="match status" value="1"/>
</dbReference>
<dbReference type="Proteomes" id="UP001528823">
    <property type="component" value="Unassembled WGS sequence"/>
</dbReference>